<dbReference type="PANTHER" id="PTHR10598">
    <property type="entry name" value="SET1/ASH2 HISTONE METHYLTRANSFERASE COMPLEX SUBUNIT ASH2"/>
    <property type="match status" value="1"/>
</dbReference>
<dbReference type="PANTHER" id="PTHR10598:SF0">
    <property type="entry name" value="SET1_ASH2 HISTONE METHYLTRANSFERASE COMPLEX SUBUNIT ASH2"/>
    <property type="match status" value="1"/>
</dbReference>
<dbReference type="GO" id="GO:0000976">
    <property type="term" value="F:transcription cis-regulatory region binding"/>
    <property type="evidence" value="ECO:0007669"/>
    <property type="project" value="TreeGrafter"/>
</dbReference>
<protein>
    <submittedName>
        <fullName evidence="2">Uncharacterized protein</fullName>
    </submittedName>
</protein>
<evidence type="ECO:0000313" key="3">
    <source>
        <dbReference type="Proteomes" id="UP001215151"/>
    </source>
</evidence>
<dbReference type="Proteomes" id="UP001215151">
    <property type="component" value="Unassembled WGS sequence"/>
</dbReference>
<dbReference type="AlphaFoldDB" id="A0AAD7XB70"/>
<gene>
    <name evidence="2" type="ORF">ONZ51_g6325</name>
</gene>
<feature type="region of interest" description="Disordered" evidence="1">
    <location>
        <begin position="223"/>
        <end position="273"/>
    </location>
</feature>
<comment type="caution">
    <text evidence="2">The sequence shown here is derived from an EMBL/GenBank/DDBJ whole genome shotgun (WGS) entry which is preliminary data.</text>
</comment>
<organism evidence="2 3">
    <name type="scientific">Trametes cubensis</name>
    <dbReference type="NCBI Taxonomy" id="1111947"/>
    <lineage>
        <taxon>Eukaryota</taxon>
        <taxon>Fungi</taxon>
        <taxon>Dikarya</taxon>
        <taxon>Basidiomycota</taxon>
        <taxon>Agaricomycotina</taxon>
        <taxon>Agaricomycetes</taxon>
        <taxon>Polyporales</taxon>
        <taxon>Polyporaceae</taxon>
        <taxon>Trametes</taxon>
    </lineage>
</organism>
<feature type="region of interest" description="Disordered" evidence="1">
    <location>
        <begin position="139"/>
        <end position="204"/>
    </location>
</feature>
<accession>A0AAD7XB70</accession>
<evidence type="ECO:0000256" key="1">
    <source>
        <dbReference type="SAM" id="MobiDB-lite"/>
    </source>
</evidence>
<reference evidence="2" key="1">
    <citation type="submission" date="2022-11" db="EMBL/GenBank/DDBJ databases">
        <title>Genome Sequence of Cubamyces cubensis.</title>
        <authorList>
            <person name="Buettner E."/>
        </authorList>
    </citation>
    <scope>NUCLEOTIDE SEQUENCE</scope>
    <source>
        <strain evidence="2">MPL-01</strain>
    </source>
</reference>
<dbReference type="InterPro" id="IPR037353">
    <property type="entry name" value="ASH2"/>
</dbReference>
<feature type="compositionally biased region" description="Basic and acidic residues" evidence="1">
    <location>
        <begin position="331"/>
        <end position="342"/>
    </location>
</feature>
<feature type="region of interest" description="Disordered" evidence="1">
    <location>
        <begin position="310"/>
        <end position="342"/>
    </location>
</feature>
<dbReference type="EMBL" id="JAPEVG010000150">
    <property type="protein sequence ID" value="KAJ8480930.1"/>
    <property type="molecule type" value="Genomic_DNA"/>
</dbReference>
<dbReference type="Gene3D" id="2.60.120.920">
    <property type="match status" value="1"/>
</dbReference>
<proteinExistence type="predicted"/>
<dbReference type="GO" id="GO:0048188">
    <property type="term" value="C:Set1C/COMPASS complex"/>
    <property type="evidence" value="ECO:0007669"/>
    <property type="project" value="InterPro"/>
</dbReference>
<feature type="compositionally biased region" description="Basic and acidic residues" evidence="1">
    <location>
        <begin position="140"/>
        <end position="149"/>
    </location>
</feature>
<sequence>MRPLPTLGPESYIAFFINGECQGIAFQDLYDYLPLRTPPSKAEQKKRANKEGLREHKENPFDDGTLGYYPFISLFNGAQVHINPGPSFDYTPPPDIDAVVANPEVDIKPQPDANPTWRPVCERYGEYMSEQWALDELEEKEARKTQKPDVDDEQAQQEKRDQRLAKRRAQAAARRERKAATASQQDGDTSIPPGPKKSKLSSGWPSSALYARGASASAEASVDIDADDYGPPMTIPLAAAAEEATTPDIPDMPDATQTREGSSRVPSPAPTVASSIDAHIAGLAGYNDTSAYNTDYEDGDILAAAAAASARDHDREGGGADTDGDVGIEDAEMRDFIEDAIS</sequence>
<keyword evidence="3" id="KW-1185">Reference proteome</keyword>
<evidence type="ECO:0000313" key="2">
    <source>
        <dbReference type="EMBL" id="KAJ8480930.1"/>
    </source>
</evidence>
<feature type="region of interest" description="Disordered" evidence="1">
    <location>
        <begin position="40"/>
        <end position="61"/>
    </location>
</feature>
<dbReference type="InterPro" id="IPR043136">
    <property type="entry name" value="B30.2/SPRY_sf"/>
</dbReference>
<name>A0AAD7XB70_9APHY</name>
<feature type="compositionally biased region" description="Basic and acidic residues" evidence="1">
    <location>
        <begin position="42"/>
        <end position="60"/>
    </location>
</feature>